<organism evidence="2 3">
    <name type="scientific">Enterococcus avium</name>
    <name type="common">Streptococcus avium</name>
    <dbReference type="NCBI Taxonomy" id="33945"/>
    <lineage>
        <taxon>Bacteria</taxon>
        <taxon>Bacillati</taxon>
        <taxon>Bacillota</taxon>
        <taxon>Bacilli</taxon>
        <taxon>Lactobacillales</taxon>
        <taxon>Enterococcaceae</taxon>
        <taxon>Enterococcus</taxon>
    </lineage>
</organism>
<sequence length="161" mass="18721">MRSVDRISYTKDGKEKWYKGRELQIFQTERGYCYVNITSSKGTTTQYKIHRLVATCFVDGKKRGKTQVNHKDGNKENNKSENLEWASNKENSKHAQSNLLYCQGSKHPHSKFSEDEILKIREQYKSGASQAELRKKYHVSNATMFNIVHNISWKSVKEVAE</sequence>
<dbReference type="SUPFAM" id="SSF54060">
    <property type="entry name" value="His-Me finger endonucleases"/>
    <property type="match status" value="1"/>
</dbReference>
<dbReference type="Gene3D" id="3.90.75.20">
    <property type="match status" value="1"/>
</dbReference>
<dbReference type="GO" id="GO:0004519">
    <property type="term" value="F:endonuclease activity"/>
    <property type="evidence" value="ECO:0007669"/>
    <property type="project" value="UniProtKB-KW"/>
</dbReference>
<dbReference type="EMBL" id="RYZS01000001">
    <property type="protein sequence ID" value="RVU96613.1"/>
    <property type="molecule type" value="Genomic_DNA"/>
</dbReference>
<feature type="domain" description="HNH nuclease" evidence="1">
    <location>
        <begin position="48"/>
        <end position="92"/>
    </location>
</feature>
<dbReference type="InterPro" id="IPR044925">
    <property type="entry name" value="His-Me_finger_sf"/>
</dbReference>
<evidence type="ECO:0000259" key="1">
    <source>
        <dbReference type="Pfam" id="PF13392"/>
    </source>
</evidence>
<proteinExistence type="predicted"/>
<gene>
    <name evidence="2" type="ORF">EK398_17090</name>
</gene>
<accession>A0A2N8Q3F4</accession>
<evidence type="ECO:0000313" key="3">
    <source>
        <dbReference type="Proteomes" id="UP000288388"/>
    </source>
</evidence>
<protein>
    <submittedName>
        <fullName evidence="2">HNH endonuclease</fullName>
    </submittedName>
</protein>
<dbReference type="InterPro" id="IPR003615">
    <property type="entry name" value="HNH_nuc"/>
</dbReference>
<keyword evidence="2" id="KW-0378">Hydrolase</keyword>
<name>A0A2N8Q3F4_ENTAV</name>
<evidence type="ECO:0000313" key="2">
    <source>
        <dbReference type="EMBL" id="RVU96613.1"/>
    </source>
</evidence>
<dbReference type="Gene3D" id="1.10.10.60">
    <property type="entry name" value="Homeodomain-like"/>
    <property type="match status" value="1"/>
</dbReference>
<dbReference type="AlphaFoldDB" id="A0A2N8Q3F4"/>
<reference evidence="2 3" key="1">
    <citation type="submission" date="2018-12" db="EMBL/GenBank/DDBJ databases">
        <title>A novel vanA-carrying plasmid in a clinical isolate of Enterococcus avium.</title>
        <authorList>
            <person name="Bernasconi O.J."/>
            <person name="Luzzaro F."/>
            <person name="Endimiani A."/>
        </authorList>
    </citation>
    <scope>NUCLEOTIDE SEQUENCE [LARGE SCALE GENOMIC DNA]</scope>
    <source>
        <strain evidence="2 3">LC0559/18</strain>
    </source>
</reference>
<keyword evidence="2" id="KW-0255">Endonuclease</keyword>
<dbReference type="Proteomes" id="UP000288388">
    <property type="component" value="Unassembled WGS sequence"/>
</dbReference>
<keyword evidence="2" id="KW-0540">Nuclease</keyword>
<dbReference type="Pfam" id="PF13392">
    <property type="entry name" value="HNH_3"/>
    <property type="match status" value="1"/>
</dbReference>
<comment type="caution">
    <text evidence="2">The sequence shown here is derived from an EMBL/GenBank/DDBJ whole genome shotgun (WGS) entry which is preliminary data.</text>
</comment>